<comment type="caution">
    <text evidence="2">The sequence shown here is derived from an EMBL/GenBank/DDBJ whole genome shotgun (WGS) entry which is preliminary data.</text>
</comment>
<evidence type="ECO:0000313" key="3">
    <source>
        <dbReference type="Proteomes" id="UP001589575"/>
    </source>
</evidence>
<name>A0ABV5G2Y9_9MICC</name>
<keyword evidence="3" id="KW-1185">Reference proteome</keyword>
<evidence type="ECO:0000256" key="1">
    <source>
        <dbReference type="SAM" id="MobiDB-lite"/>
    </source>
</evidence>
<sequence length="81" mass="9171">MFHETNGEIDPVAEEFLSCGQQATGQFWWVLGLDRGLLSIPSGLRRGLVVLWLGLIRHRRRPPHAGAGPRPPIRSRDHPQR</sequence>
<reference evidence="2 3" key="1">
    <citation type="submission" date="2024-09" db="EMBL/GenBank/DDBJ databases">
        <authorList>
            <person name="Sun Q."/>
            <person name="Mori K."/>
        </authorList>
    </citation>
    <scope>NUCLEOTIDE SEQUENCE [LARGE SCALE GENOMIC DNA]</scope>
    <source>
        <strain evidence="2 3">CCM 7609</strain>
    </source>
</reference>
<feature type="region of interest" description="Disordered" evidence="1">
    <location>
        <begin position="60"/>
        <end position="81"/>
    </location>
</feature>
<protein>
    <submittedName>
        <fullName evidence="2">Uncharacterized protein</fullName>
    </submittedName>
</protein>
<dbReference type="Proteomes" id="UP001589575">
    <property type="component" value="Unassembled WGS sequence"/>
</dbReference>
<organism evidence="2 3">
    <name type="scientific">Citricoccus parietis</name>
    <dbReference type="NCBI Taxonomy" id="592307"/>
    <lineage>
        <taxon>Bacteria</taxon>
        <taxon>Bacillati</taxon>
        <taxon>Actinomycetota</taxon>
        <taxon>Actinomycetes</taxon>
        <taxon>Micrococcales</taxon>
        <taxon>Micrococcaceae</taxon>
        <taxon>Citricoccus</taxon>
    </lineage>
</organism>
<gene>
    <name evidence="2" type="ORF">ACFFX0_17170</name>
</gene>
<evidence type="ECO:0000313" key="2">
    <source>
        <dbReference type="EMBL" id="MFB9072838.1"/>
    </source>
</evidence>
<proteinExistence type="predicted"/>
<accession>A0ABV5G2Y9</accession>
<dbReference type="EMBL" id="JBHMFI010000001">
    <property type="protein sequence ID" value="MFB9072838.1"/>
    <property type="molecule type" value="Genomic_DNA"/>
</dbReference>